<gene>
    <name evidence="2" type="ORF">J1N35_040662</name>
</gene>
<evidence type="ECO:0000256" key="1">
    <source>
        <dbReference type="SAM" id="Phobius"/>
    </source>
</evidence>
<proteinExistence type="predicted"/>
<dbReference type="AlphaFoldDB" id="A0A9D3UEL3"/>
<dbReference type="EMBL" id="JAIQCV010000012">
    <property type="protein sequence ID" value="KAH1038919.1"/>
    <property type="molecule type" value="Genomic_DNA"/>
</dbReference>
<keyword evidence="1" id="KW-0812">Transmembrane</keyword>
<evidence type="ECO:0000313" key="3">
    <source>
        <dbReference type="Proteomes" id="UP000828251"/>
    </source>
</evidence>
<protein>
    <submittedName>
        <fullName evidence="2">Uncharacterized protein</fullName>
    </submittedName>
</protein>
<keyword evidence="1" id="KW-1133">Transmembrane helix</keyword>
<dbReference type="Proteomes" id="UP000828251">
    <property type="component" value="Unassembled WGS sequence"/>
</dbReference>
<comment type="caution">
    <text evidence="2">The sequence shown here is derived from an EMBL/GenBank/DDBJ whole genome shotgun (WGS) entry which is preliminary data.</text>
</comment>
<accession>A0A9D3UEL3</accession>
<keyword evidence="1" id="KW-0472">Membrane</keyword>
<feature type="transmembrane region" description="Helical" evidence="1">
    <location>
        <begin position="12"/>
        <end position="31"/>
    </location>
</feature>
<sequence>MPFVFDSCEGLIRTFVLIVGVRCLVRAWAIMTKDINALLERLKFSEDESIRVISINIEANCRGFKA</sequence>
<name>A0A9D3UEL3_9ROSI</name>
<keyword evidence="3" id="KW-1185">Reference proteome</keyword>
<organism evidence="2 3">
    <name type="scientific">Gossypium stocksii</name>
    <dbReference type="NCBI Taxonomy" id="47602"/>
    <lineage>
        <taxon>Eukaryota</taxon>
        <taxon>Viridiplantae</taxon>
        <taxon>Streptophyta</taxon>
        <taxon>Embryophyta</taxon>
        <taxon>Tracheophyta</taxon>
        <taxon>Spermatophyta</taxon>
        <taxon>Magnoliopsida</taxon>
        <taxon>eudicotyledons</taxon>
        <taxon>Gunneridae</taxon>
        <taxon>Pentapetalae</taxon>
        <taxon>rosids</taxon>
        <taxon>malvids</taxon>
        <taxon>Malvales</taxon>
        <taxon>Malvaceae</taxon>
        <taxon>Malvoideae</taxon>
        <taxon>Gossypium</taxon>
    </lineage>
</organism>
<reference evidence="2 3" key="1">
    <citation type="journal article" date="2021" name="Plant Biotechnol. J.">
        <title>Multi-omics assisted identification of the key and species-specific regulatory components of drought-tolerant mechanisms in Gossypium stocksii.</title>
        <authorList>
            <person name="Yu D."/>
            <person name="Ke L."/>
            <person name="Zhang D."/>
            <person name="Wu Y."/>
            <person name="Sun Y."/>
            <person name="Mei J."/>
            <person name="Sun J."/>
            <person name="Sun Y."/>
        </authorList>
    </citation>
    <scope>NUCLEOTIDE SEQUENCE [LARGE SCALE GENOMIC DNA]</scope>
    <source>
        <strain evidence="3">cv. E1</strain>
        <tissue evidence="2">Leaf</tissue>
    </source>
</reference>
<evidence type="ECO:0000313" key="2">
    <source>
        <dbReference type="EMBL" id="KAH1038919.1"/>
    </source>
</evidence>